<evidence type="ECO:0000313" key="2">
    <source>
        <dbReference type="Proteomes" id="UP000002069"/>
    </source>
</evidence>
<evidence type="ECO:0000313" key="1">
    <source>
        <dbReference type="EMBL" id="CBA29514.1"/>
    </source>
</evidence>
<gene>
    <name evidence="1" type="ordered locus">Ctu_14530</name>
</gene>
<reference evidence="1 2" key="1">
    <citation type="journal article" date="2010" name="J. Bacteriol.">
        <title>Complete Genome Sequence of Cronobacter turicensis LMG 23827, a foodborne pathogen causing deaths in neonates.</title>
        <authorList>
            <person name="Stephan R."/>
            <person name="Lehner A."/>
            <person name="Tischler P."/>
            <person name="Rattei T."/>
        </authorList>
    </citation>
    <scope>NUCLEOTIDE SEQUENCE [LARGE SCALE GENOMIC DNA]</scope>
    <source>
        <strain evidence="2">DSM 18703 / CCUG 55852 / LMG 23827 / z3032</strain>
    </source>
</reference>
<reference evidence="2" key="2">
    <citation type="journal article" date="2011" name="J. Bacteriol.">
        <title>Complete genome sequence of Cronobacter turicensis LMG 23827, a food-borne pathogen causing deaths in neonates.</title>
        <authorList>
            <person name="Stephan R."/>
            <person name="Lehner A."/>
            <person name="Tischler P."/>
            <person name="Rattei T."/>
        </authorList>
    </citation>
    <scope>NUCLEOTIDE SEQUENCE [LARGE SCALE GENOMIC DNA]</scope>
    <source>
        <strain evidence="2">DSM 18703 / CCUG 55852 / LMG 23827 / z3032</strain>
    </source>
</reference>
<organism evidence="1 2">
    <name type="scientific">Cronobacter turicensis (strain DSM 18703 / CCUG 55852 / LMG 23827 / z3032)</name>
    <dbReference type="NCBI Taxonomy" id="693216"/>
    <lineage>
        <taxon>Bacteria</taxon>
        <taxon>Pseudomonadati</taxon>
        <taxon>Pseudomonadota</taxon>
        <taxon>Gammaproteobacteria</taxon>
        <taxon>Enterobacterales</taxon>
        <taxon>Enterobacteriaceae</taxon>
        <taxon>Cronobacter</taxon>
    </lineage>
</organism>
<protein>
    <recommendedName>
        <fullName evidence="3">N-acetyltransferase</fullName>
    </recommendedName>
</protein>
<accession>C9Y006</accession>
<sequence length="146" mass="16977">MSDSELLFVEREWETKSERKVGWSWRAIIGKKKKKIWRLALSILSEDQVCGMLFCTGSRHGINVNIRYLEGSPDNTHPLKSFILDIAIQSAEQYAESIHAKMVTIQNPIKDVVERYIDKGYEYNQQDRRRDSKGLTPVCKTLEKML</sequence>
<proteinExistence type="predicted"/>
<dbReference type="Proteomes" id="UP000002069">
    <property type="component" value="Chromosome"/>
</dbReference>
<keyword evidence="2" id="KW-1185">Reference proteome</keyword>
<dbReference type="EMBL" id="FN543093">
    <property type="protein sequence ID" value="CBA29514.1"/>
    <property type="molecule type" value="Genomic_DNA"/>
</dbReference>
<dbReference type="HOGENOM" id="CLU_1776176_0_0_6"/>
<dbReference type="KEGG" id="ctu:CTU_14530"/>
<evidence type="ECO:0008006" key="3">
    <source>
        <dbReference type="Google" id="ProtNLM"/>
    </source>
</evidence>
<dbReference type="AlphaFoldDB" id="C9Y006"/>
<name>C9Y006_CROTZ</name>